<dbReference type="Proteomes" id="UP000031036">
    <property type="component" value="Unassembled WGS sequence"/>
</dbReference>
<evidence type="ECO:0000256" key="1">
    <source>
        <dbReference type="SAM" id="Phobius"/>
    </source>
</evidence>
<keyword evidence="3" id="KW-1185">Reference proteome</keyword>
<dbReference type="AlphaFoldDB" id="A0A0B2VNI3"/>
<gene>
    <name evidence="2" type="ORF">Tcan_14236</name>
</gene>
<keyword evidence="1" id="KW-1133">Transmembrane helix</keyword>
<dbReference type="EMBL" id="JPKZ01001280">
    <property type="protein sequence ID" value="KHN82919.1"/>
    <property type="molecule type" value="Genomic_DNA"/>
</dbReference>
<organism evidence="2 3">
    <name type="scientific">Toxocara canis</name>
    <name type="common">Canine roundworm</name>
    <dbReference type="NCBI Taxonomy" id="6265"/>
    <lineage>
        <taxon>Eukaryota</taxon>
        <taxon>Metazoa</taxon>
        <taxon>Ecdysozoa</taxon>
        <taxon>Nematoda</taxon>
        <taxon>Chromadorea</taxon>
        <taxon>Rhabditida</taxon>
        <taxon>Spirurina</taxon>
        <taxon>Ascaridomorpha</taxon>
        <taxon>Ascaridoidea</taxon>
        <taxon>Toxocaridae</taxon>
        <taxon>Toxocara</taxon>
    </lineage>
</organism>
<evidence type="ECO:0000313" key="3">
    <source>
        <dbReference type="Proteomes" id="UP000031036"/>
    </source>
</evidence>
<accession>A0A0B2VNI3</accession>
<sequence>MIKLRSAALGVAGLFISAAVIAAVVALALWDFKANDTRKNILYGLGVLLSFILNFLIAGSLVQGIRFNIPHLMLPYIICASFHLLISPDLAWSRSAASRAFLNFPTTLIIASPTARHPDAFRQPASASCSVISSILFFTLSALDKVQFDEFTQQQSIYLLVFFIVASIAWIISLIIVRQQRIAAQKANGQYRIFSDFDI</sequence>
<comment type="caution">
    <text evidence="2">The sequence shown here is derived from an EMBL/GenBank/DDBJ whole genome shotgun (WGS) entry which is preliminary data.</text>
</comment>
<protein>
    <submittedName>
        <fullName evidence="2">Uncharacterized protein</fullName>
    </submittedName>
</protein>
<name>A0A0B2VNI3_TOXCA</name>
<proteinExistence type="predicted"/>
<keyword evidence="1" id="KW-0472">Membrane</keyword>
<feature type="transmembrane region" description="Helical" evidence="1">
    <location>
        <begin position="6"/>
        <end position="29"/>
    </location>
</feature>
<evidence type="ECO:0000313" key="2">
    <source>
        <dbReference type="EMBL" id="KHN82919.1"/>
    </source>
</evidence>
<dbReference type="OrthoDB" id="5814759at2759"/>
<feature type="transmembrane region" description="Helical" evidence="1">
    <location>
        <begin position="155"/>
        <end position="177"/>
    </location>
</feature>
<feature type="transmembrane region" description="Helical" evidence="1">
    <location>
        <begin position="73"/>
        <end position="92"/>
    </location>
</feature>
<feature type="transmembrane region" description="Helical" evidence="1">
    <location>
        <begin position="41"/>
        <end position="61"/>
    </location>
</feature>
<reference evidence="2 3" key="1">
    <citation type="submission" date="2014-11" db="EMBL/GenBank/DDBJ databases">
        <title>Genetic blueprint of the zoonotic pathogen Toxocara canis.</title>
        <authorList>
            <person name="Zhu X.-Q."/>
            <person name="Korhonen P.K."/>
            <person name="Cai H."/>
            <person name="Young N.D."/>
            <person name="Nejsum P."/>
            <person name="von Samson-Himmelstjerna G."/>
            <person name="Boag P.R."/>
            <person name="Tan P."/>
            <person name="Li Q."/>
            <person name="Min J."/>
            <person name="Yang Y."/>
            <person name="Wang X."/>
            <person name="Fang X."/>
            <person name="Hall R.S."/>
            <person name="Hofmann A."/>
            <person name="Sternberg P.W."/>
            <person name="Jex A.R."/>
            <person name="Gasser R.B."/>
        </authorList>
    </citation>
    <scope>NUCLEOTIDE SEQUENCE [LARGE SCALE GENOMIC DNA]</scope>
    <source>
        <strain evidence="2">PN_DK_2014</strain>
    </source>
</reference>
<keyword evidence="1" id="KW-0812">Transmembrane</keyword>